<feature type="region of interest" description="Disordered" evidence="1">
    <location>
        <begin position="365"/>
        <end position="463"/>
    </location>
</feature>
<feature type="transmembrane region" description="Helical" evidence="2">
    <location>
        <begin position="472"/>
        <end position="496"/>
    </location>
</feature>
<keyword evidence="2" id="KW-0472">Membrane</keyword>
<feature type="compositionally biased region" description="Polar residues" evidence="1">
    <location>
        <begin position="433"/>
        <end position="444"/>
    </location>
</feature>
<keyword evidence="2" id="KW-0812">Transmembrane</keyword>
<dbReference type="Proteomes" id="UP000030754">
    <property type="component" value="Unassembled WGS sequence"/>
</dbReference>
<accession>U6MWN0</accession>
<feature type="compositionally biased region" description="Low complexity" evidence="1">
    <location>
        <begin position="92"/>
        <end position="101"/>
    </location>
</feature>
<dbReference type="GeneID" id="25475393"/>
<evidence type="ECO:0000313" key="3">
    <source>
        <dbReference type="EMBL" id="CDJ68381.1"/>
    </source>
</evidence>
<dbReference type="AlphaFoldDB" id="U6MWN0"/>
<gene>
    <name evidence="3" type="ORF">ENH_00052460</name>
</gene>
<feature type="compositionally biased region" description="Low complexity" evidence="1">
    <location>
        <begin position="265"/>
        <end position="295"/>
    </location>
</feature>
<dbReference type="Gene3D" id="2.20.100.10">
    <property type="entry name" value="Thrombospondin type-1 (TSP1) repeat"/>
    <property type="match status" value="1"/>
</dbReference>
<feature type="compositionally biased region" description="Low complexity" evidence="1">
    <location>
        <begin position="18"/>
        <end position="37"/>
    </location>
</feature>
<feature type="compositionally biased region" description="Acidic residues" evidence="1">
    <location>
        <begin position="140"/>
        <end position="158"/>
    </location>
</feature>
<evidence type="ECO:0000256" key="2">
    <source>
        <dbReference type="SAM" id="Phobius"/>
    </source>
</evidence>
<sequence>MSDADQASQAGQLGPTPQASQQLQQQQLEQRQSALEEAPGESGRDTGAPGEAEDTNELTPNDAIDTEGKNPEVNESDGPAEPIGGAQTEGLSAEGPSAEGPPGEGPPGLYEADGDTSHAEGAAAEGQIAEEWNEGQEGLPGEEEPPGPEGPTEEEAPPGEEALPGGEQQPEGAQPENEGAPANGSLQRVDGSQGEILSEGGPNEAAEGMQESPEAAAAAAAAQGEAGSQIQEGSQGEASAKMGSNSVSPREGSKASRGSRDLEGPDLAAAADAEASAEAALGEAPEAGLSGGLAATQEPLNSQSSAANGEEEEQQESLGKLGSANALEGAAAAGRGSGAFSGSPEEPARGEVYGVGETSLVRLGSRAAAEGPFDVAVTMPTPDGLRRRSMRRTSSVLSGQGLGGPPEAPAQGLAPMRDPEDPERGPQERNSHSLENNDGTNDASWDSFEESSHAVQAPTDEAAEDKRRDKLLLLWLGPFSLLVAVAFICLTVFASLTGKSPPEAPAPPDETCQAGEWSEWVVCPAACGESEQVRERRILALGLSERRVTFSALDTDTATGKKYWRVQFIVLVDTTLPADDPDADLGQDPERALQLLAEKVKDPALPIYATLDGVLPGLEADTPFRLQAYKANREFKSRHSANFEYCARS</sequence>
<protein>
    <submittedName>
        <fullName evidence="3">Thrombospondin type 1 domain-containing protein, putative</fullName>
    </submittedName>
</protein>
<feature type="compositionally biased region" description="Basic and acidic residues" evidence="1">
    <location>
        <begin position="251"/>
        <end position="263"/>
    </location>
</feature>
<reference evidence="3" key="2">
    <citation type="submission" date="2013-10" db="EMBL/GenBank/DDBJ databases">
        <authorList>
            <person name="Aslett M."/>
        </authorList>
    </citation>
    <scope>NUCLEOTIDE SEQUENCE [LARGE SCALE GENOMIC DNA]</scope>
    <source>
        <strain evidence="3">Houghton</strain>
    </source>
</reference>
<name>U6MWN0_9EIME</name>
<keyword evidence="4" id="KW-1185">Reference proteome</keyword>
<proteinExistence type="predicted"/>
<feature type="compositionally biased region" description="Basic and acidic residues" evidence="1">
    <location>
        <begin position="417"/>
        <end position="432"/>
    </location>
</feature>
<reference evidence="3" key="1">
    <citation type="submission" date="2013-10" db="EMBL/GenBank/DDBJ databases">
        <title>Genomic analysis of the causative agents of coccidiosis in chickens.</title>
        <authorList>
            <person name="Reid A.J."/>
            <person name="Blake D."/>
            <person name="Billington K."/>
            <person name="Browne H."/>
            <person name="Dunn M."/>
            <person name="Hung S."/>
            <person name="Kawahara F."/>
            <person name="Miranda-Saavedra D."/>
            <person name="Mourier T."/>
            <person name="Nagra H."/>
            <person name="Otto T.D."/>
            <person name="Rawlings N."/>
            <person name="Sanchez A."/>
            <person name="Sanders M."/>
            <person name="Subramaniam C."/>
            <person name="Tay Y."/>
            <person name="Dear P."/>
            <person name="Doerig C."/>
            <person name="Gruber A."/>
            <person name="Parkinson J."/>
            <person name="Shirley M."/>
            <person name="Wan K.L."/>
            <person name="Berriman M."/>
            <person name="Tomley F."/>
            <person name="Pain A."/>
        </authorList>
    </citation>
    <scope>NUCLEOTIDE SEQUENCE [LARGE SCALE GENOMIC DNA]</scope>
    <source>
        <strain evidence="3">Houghton</strain>
    </source>
</reference>
<feature type="compositionally biased region" description="Low complexity" evidence="1">
    <location>
        <begin position="322"/>
        <end position="343"/>
    </location>
</feature>
<dbReference type="OrthoDB" id="348624at2759"/>
<feature type="compositionally biased region" description="Low complexity" evidence="1">
    <location>
        <begin position="210"/>
        <end position="239"/>
    </location>
</feature>
<feature type="compositionally biased region" description="Low complexity" evidence="1">
    <location>
        <begin position="119"/>
        <end position="139"/>
    </location>
</feature>
<evidence type="ECO:0000313" key="4">
    <source>
        <dbReference type="Proteomes" id="UP000030754"/>
    </source>
</evidence>
<feature type="compositionally biased region" description="Low complexity" evidence="1">
    <location>
        <begin position="159"/>
        <end position="172"/>
    </location>
</feature>
<evidence type="ECO:0000256" key="1">
    <source>
        <dbReference type="SAM" id="MobiDB-lite"/>
    </source>
</evidence>
<feature type="compositionally biased region" description="Polar residues" evidence="1">
    <location>
        <begin position="298"/>
        <end position="307"/>
    </location>
</feature>
<feature type="region of interest" description="Disordered" evidence="1">
    <location>
        <begin position="1"/>
        <end position="353"/>
    </location>
</feature>
<feature type="compositionally biased region" description="Polar residues" evidence="1">
    <location>
        <begin position="1"/>
        <end position="17"/>
    </location>
</feature>
<organism evidence="3 4">
    <name type="scientific">Eimeria necatrix</name>
    <dbReference type="NCBI Taxonomy" id="51315"/>
    <lineage>
        <taxon>Eukaryota</taxon>
        <taxon>Sar</taxon>
        <taxon>Alveolata</taxon>
        <taxon>Apicomplexa</taxon>
        <taxon>Conoidasida</taxon>
        <taxon>Coccidia</taxon>
        <taxon>Eucoccidiorida</taxon>
        <taxon>Eimeriorina</taxon>
        <taxon>Eimeriidae</taxon>
        <taxon>Eimeria</taxon>
    </lineage>
</organism>
<dbReference type="EMBL" id="HG725537">
    <property type="protein sequence ID" value="CDJ68381.1"/>
    <property type="molecule type" value="Genomic_DNA"/>
</dbReference>
<keyword evidence="2" id="KW-1133">Transmembrane helix</keyword>
<dbReference type="VEuPathDB" id="ToxoDB:ENH_00052460"/>
<dbReference type="RefSeq" id="XP_013436848.1">
    <property type="nucleotide sequence ID" value="XM_013581394.1"/>
</dbReference>
<dbReference type="InterPro" id="IPR036383">
    <property type="entry name" value="TSP1_rpt_sf"/>
</dbReference>